<feature type="region of interest" description="Disordered" evidence="1">
    <location>
        <begin position="237"/>
        <end position="264"/>
    </location>
</feature>
<dbReference type="GO" id="GO:0030490">
    <property type="term" value="P:maturation of SSU-rRNA"/>
    <property type="evidence" value="ECO:0007669"/>
    <property type="project" value="TreeGrafter"/>
</dbReference>
<sequence>MPPAKHEEIFDSDDDEDLSPEGSYTSVTLGVPDGDVESETELRDPRVSRIGGKPAFVAGLHPDFSSSQCKICSNPMELVVQLWCPIEGSPMDRVMHVWACSRAGCQRKAGSLRAFRGLRYNQKYAEKLEAKKKKDEELKKAEEKKKNEKKINPFSMGAAPSPFGGNNLFGAGFSETADEAPAETADDEDKASDDEDDSIPSDVDEVGDLLSASKIDDSPWDATPGFHPLYLSTVPEYLSSPSSEPKTKSVQDTEDAESGNASWSHEAYENSMNLDDVFERFQRRVEQEPEQCLRYDRGGVPLPFQADQVFDQLFPKPHITATQTSGAAFTVAPAAKREYDASSIPRCPKCSRSRIFECQIMPHVLNVLKAEKVKPKTKLTDEERRQEVMRALKGVQGGAKETEATGMEWGTCLIYACEDDCCVEDDGKWQAQTCWREEHVLVQWDD</sequence>
<evidence type="ECO:0000313" key="4">
    <source>
        <dbReference type="Proteomes" id="UP000076798"/>
    </source>
</evidence>
<dbReference type="AlphaFoldDB" id="A0A166HXA3"/>
<feature type="domain" description="Programmed cell death protein 2 C-terminal" evidence="2">
    <location>
        <begin position="275"/>
        <end position="444"/>
    </location>
</feature>
<dbReference type="Proteomes" id="UP000076798">
    <property type="component" value="Unassembled WGS sequence"/>
</dbReference>
<evidence type="ECO:0000313" key="3">
    <source>
        <dbReference type="EMBL" id="KZT43167.1"/>
    </source>
</evidence>
<accession>A0A166HXA3</accession>
<dbReference type="PANTHER" id="PTHR47524:SF1">
    <property type="entry name" value="20S RRNA ACCUMULATION PROTEIN 4"/>
    <property type="match status" value="1"/>
</dbReference>
<gene>
    <name evidence="3" type="ORF">SISSUDRAFT_1040613</name>
</gene>
<evidence type="ECO:0000259" key="2">
    <source>
        <dbReference type="Pfam" id="PF04194"/>
    </source>
</evidence>
<feature type="compositionally biased region" description="Acidic residues" evidence="1">
    <location>
        <begin position="10"/>
        <end position="19"/>
    </location>
</feature>
<name>A0A166HXA3_9AGAM</name>
<dbReference type="Pfam" id="PF04194">
    <property type="entry name" value="PDCD2_C"/>
    <property type="match status" value="1"/>
</dbReference>
<feature type="compositionally biased region" description="Basic and acidic residues" evidence="1">
    <location>
        <begin position="133"/>
        <end position="151"/>
    </location>
</feature>
<dbReference type="InterPro" id="IPR007320">
    <property type="entry name" value="PDCD2_C"/>
</dbReference>
<dbReference type="EMBL" id="KV428009">
    <property type="protein sequence ID" value="KZT43167.1"/>
    <property type="molecule type" value="Genomic_DNA"/>
</dbReference>
<protein>
    <recommendedName>
        <fullName evidence="2">Programmed cell death protein 2 C-terminal domain-containing protein</fullName>
    </recommendedName>
</protein>
<feature type="compositionally biased region" description="Acidic residues" evidence="1">
    <location>
        <begin position="176"/>
        <end position="204"/>
    </location>
</feature>
<dbReference type="PANTHER" id="PTHR47524">
    <property type="entry name" value="20S RRNA ACCUMULATION PROTEIN 4"/>
    <property type="match status" value="1"/>
</dbReference>
<feature type="region of interest" description="Disordered" evidence="1">
    <location>
        <begin position="1"/>
        <end position="43"/>
    </location>
</feature>
<organism evidence="3 4">
    <name type="scientific">Sistotremastrum suecicum HHB10207 ss-3</name>
    <dbReference type="NCBI Taxonomy" id="1314776"/>
    <lineage>
        <taxon>Eukaryota</taxon>
        <taxon>Fungi</taxon>
        <taxon>Dikarya</taxon>
        <taxon>Basidiomycota</taxon>
        <taxon>Agaricomycotina</taxon>
        <taxon>Agaricomycetes</taxon>
        <taxon>Sistotremastrales</taxon>
        <taxon>Sistotremastraceae</taxon>
        <taxon>Sistotremastrum</taxon>
    </lineage>
</organism>
<dbReference type="STRING" id="1314776.A0A166HXA3"/>
<dbReference type="OrthoDB" id="443682at2759"/>
<keyword evidence="4" id="KW-1185">Reference proteome</keyword>
<reference evidence="3 4" key="1">
    <citation type="journal article" date="2016" name="Mol. Biol. Evol.">
        <title>Comparative Genomics of Early-Diverging Mushroom-Forming Fungi Provides Insights into the Origins of Lignocellulose Decay Capabilities.</title>
        <authorList>
            <person name="Nagy L.G."/>
            <person name="Riley R."/>
            <person name="Tritt A."/>
            <person name="Adam C."/>
            <person name="Daum C."/>
            <person name="Floudas D."/>
            <person name="Sun H."/>
            <person name="Yadav J.S."/>
            <person name="Pangilinan J."/>
            <person name="Larsson K.H."/>
            <person name="Matsuura K."/>
            <person name="Barry K."/>
            <person name="Labutti K."/>
            <person name="Kuo R."/>
            <person name="Ohm R.A."/>
            <person name="Bhattacharya S.S."/>
            <person name="Shirouzu T."/>
            <person name="Yoshinaga Y."/>
            <person name="Martin F.M."/>
            <person name="Grigoriev I.V."/>
            <person name="Hibbett D.S."/>
        </authorList>
    </citation>
    <scope>NUCLEOTIDE SEQUENCE [LARGE SCALE GENOMIC DNA]</scope>
    <source>
        <strain evidence="3 4">HHB10207 ss-3</strain>
    </source>
</reference>
<evidence type="ECO:0000256" key="1">
    <source>
        <dbReference type="SAM" id="MobiDB-lite"/>
    </source>
</evidence>
<feature type="region of interest" description="Disordered" evidence="1">
    <location>
        <begin position="133"/>
        <end position="204"/>
    </location>
</feature>
<proteinExistence type="predicted"/>
<dbReference type="GO" id="GO:0005737">
    <property type="term" value="C:cytoplasm"/>
    <property type="evidence" value="ECO:0007669"/>
    <property type="project" value="InterPro"/>
</dbReference>